<protein>
    <submittedName>
        <fullName evidence="2">Uncharacterized protein</fullName>
    </submittedName>
</protein>
<feature type="compositionally biased region" description="Low complexity" evidence="1">
    <location>
        <begin position="218"/>
        <end position="235"/>
    </location>
</feature>
<feature type="region of interest" description="Disordered" evidence="1">
    <location>
        <begin position="218"/>
        <end position="238"/>
    </location>
</feature>
<evidence type="ECO:0000313" key="2">
    <source>
        <dbReference type="EMBL" id="SFQ85806.1"/>
    </source>
</evidence>
<dbReference type="AlphaFoldDB" id="A0A1I6BXZ4"/>
<organism evidence="2 3">
    <name type="scientific">Halopseudomonas formosensis</name>
    <dbReference type="NCBI Taxonomy" id="1002526"/>
    <lineage>
        <taxon>Bacteria</taxon>
        <taxon>Pseudomonadati</taxon>
        <taxon>Pseudomonadota</taxon>
        <taxon>Gammaproteobacteria</taxon>
        <taxon>Pseudomonadales</taxon>
        <taxon>Pseudomonadaceae</taxon>
        <taxon>Halopseudomonas</taxon>
    </lineage>
</organism>
<dbReference type="RefSeq" id="WP_143084187.1">
    <property type="nucleotide sequence ID" value="NZ_FOYD01000008.1"/>
</dbReference>
<dbReference type="OrthoDB" id="7031279at2"/>
<evidence type="ECO:0000256" key="1">
    <source>
        <dbReference type="SAM" id="MobiDB-lite"/>
    </source>
</evidence>
<sequence length="250" mass="29115">MKNFVKYKALFKWIHKLSEKDQEWALKYLSDKGLKLGIESPIISMPVPDTAENRELNIKLKNAFRQRKIRERRTGKKAYSIVLSNTAIKDLNKISNRMARSRTDTLEFLITKEKELTSRENEIKKQGNIREELEANIQINNLLKKELSFALTRLAIHQLHEQSPASQHVPLAEKKDDIEVKFKELLEESKKNMKPFEPAISLYHTLFDSAWSKLINLQPESNPQNNTNNDSNTPSGEADYIYFFNLDDQP</sequence>
<name>A0A1I6BXZ4_9GAMM</name>
<dbReference type="Proteomes" id="UP000242815">
    <property type="component" value="Unassembled WGS sequence"/>
</dbReference>
<reference evidence="2 3" key="1">
    <citation type="submission" date="2016-10" db="EMBL/GenBank/DDBJ databases">
        <authorList>
            <person name="de Groot N.N."/>
        </authorList>
    </citation>
    <scope>NUCLEOTIDE SEQUENCE [LARGE SCALE GENOMIC DNA]</scope>
    <source>
        <strain evidence="2 3">JCM 18415</strain>
    </source>
</reference>
<proteinExistence type="predicted"/>
<gene>
    <name evidence="2" type="ORF">SAMN05216578_10840</name>
</gene>
<accession>A0A1I6BXZ4</accession>
<dbReference type="EMBL" id="FOYD01000008">
    <property type="protein sequence ID" value="SFQ85806.1"/>
    <property type="molecule type" value="Genomic_DNA"/>
</dbReference>
<evidence type="ECO:0000313" key="3">
    <source>
        <dbReference type="Proteomes" id="UP000242815"/>
    </source>
</evidence>